<proteinExistence type="predicted"/>
<organism evidence="2 3">
    <name type="scientific">Candidatus Devosia phytovorans</name>
    <dbReference type="NCBI Taxonomy" id="3121372"/>
    <lineage>
        <taxon>Bacteria</taxon>
        <taxon>Pseudomonadati</taxon>
        <taxon>Pseudomonadota</taxon>
        <taxon>Alphaproteobacteria</taxon>
        <taxon>Hyphomicrobiales</taxon>
        <taxon>Devosiaceae</taxon>
        <taxon>Devosia</taxon>
    </lineage>
</organism>
<dbReference type="Proteomes" id="UP001217476">
    <property type="component" value="Chromosome"/>
</dbReference>
<evidence type="ECO:0000313" key="2">
    <source>
        <dbReference type="EMBL" id="WEK03219.1"/>
    </source>
</evidence>
<evidence type="ECO:0000259" key="1">
    <source>
        <dbReference type="Pfam" id="PF21834"/>
    </source>
</evidence>
<dbReference type="Pfam" id="PF21834">
    <property type="entry name" value="DUF6894"/>
    <property type="match status" value="1"/>
</dbReference>
<evidence type="ECO:0000313" key="3">
    <source>
        <dbReference type="Proteomes" id="UP001217476"/>
    </source>
</evidence>
<dbReference type="AlphaFoldDB" id="A0AAJ6AZI8"/>
<gene>
    <name evidence="2" type="ORF">P0Y65_13525</name>
</gene>
<feature type="domain" description="DUF6894" evidence="1">
    <location>
        <begin position="3"/>
        <end position="66"/>
    </location>
</feature>
<sequence>MPLFFFDVIEVDGRITEDIVGVDLPSAEAARHQSDKALAEITTEEIYKGGNFKLRIRTRDANGLEISSRQSEISSKPFKGD</sequence>
<name>A0AAJ6AZI8_9HYPH</name>
<reference evidence="2" key="1">
    <citation type="submission" date="2023-03" db="EMBL/GenBank/DDBJ databases">
        <title>Andean soil-derived lignocellulolytic bacterial consortium as a source of novel taxa and putative plastic-active enzymes.</title>
        <authorList>
            <person name="Diaz-Garcia L."/>
            <person name="Chuvochina M."/>
            <person name="Feuerriegel G."/>
            <person name="Bunk B."/>
            <person name="Sproer C."/>
            <person name="Streit W.R."/>
            <person name="Rodriguez L.M."/>
            <person name="Overmann J."/>
            <person name="Jimenez D.J."/>
        </authorList>
    </citation>
    <scope>NUCLEOTIDE SEQUENCE</scope>
    <source>
        <strain evidence="2">MAG 4196</strain>
    </source>
</reference>
<dbReference type="EMBL" id="CP119312">
    <property type="protein sequence ID" value="WEK03219.1"/>
    <property type="molecule type" value="Genomic_DNA"/>
</dbReference>
<accession>A0AAJ6AZI8</accession>
<dbReference type="InterPro" id="IPR054189">
    <property type="entry name" value="DUF6894"/>
</dbReference>
<protein>
    <recommendedName>
        <fullName evidence="1">DUF6894 domain-containing protein</fullName>
    </recommendedName>
</protein>